<evidence type="ECO:0000259" key="2">
    <source>
        <dbReference type="Pfam" id="PF14371"/>
    </source>
</evidence>
<dbReference type="HOGENOM" id="CLU_1072524_0_0_7"/>
<keyword evidence="4" id="KW-1185">Reference proteome</keyword>
<organism evidence="3 4">
    <name type="scientific">Desulfocurvibacter africanus subsp. africanus str. Walvis Bay</name>
    <dbReference type="NCBI Taxonomy" id="690850"/>
    <lineage>
        <taxon>Bacteria</taxon>
        <taxon>Pseudomonadati</taxon>
        <taxon>Thermodesulfobacteriota</taxon>
        <taxon>Desulfovibrionia</taxon>
        <taxon>Desulfovibrionales</taxon>
        <taxon>Desulfovibrionaceae</taxon>
        <taxon>Desulfocurvibacter</taxon>
    </lineage>
</organism>
<feature type="domain" description="DUF4412" evidence="2">
    <location>
        <begin position="39"/>
        <end position="228"/>
    </location>
</feature>
<dbReference type="eggNOG" id="ENOG5033E6A">
    <property type="taxonomic scope" value="Bacteria"/>
</dbReference>
<accession>F3YVU5</accession>
<sequence length="241" mass="26485" precursor="true">MSRTFRSMLYLGILAMTASLACASIAQAGFIQTENDGSTLYVQNGKLRGDTSEDEDMWSVIDMTKGTIMMVNPEEKTYYEGTIDEYCAGMRTMMDAMSQFMGGLMPQPSQKKIKVEVVKVGPGGKIAGYDTTRYKVLADGVLREELWLANDKALMKELGNPQSMAKFSQCMAMETDFEASSEYQGLMKAGWPLKTVTYTGNEAETDSEVVSIDKADIPASKFAAPKGYSKTPMTDMFGPVE</sequence>
<dbReference type="PROSITE" id="PS51257">
    <property type="entry name" value="PROKAR_LIPOPROTEIN"/>
    <property type="match status" value="1"/>
</dbReference>
<name>F3YVU5_DESAF</name>
<proteinExistence type="predicted"/>
<feature type="signal peptide" evidence="1">
    <location>
        <begin position="1"/>
        <end position="28"/>
    </location>
</feature>
<dbReference type="InterPro" id="IPR025524">
    <property type="entry name" value="DUF4412"/>
</dbReference>
<keyword evidence="1" id="KW-0732">Signal</keyword>
<protein>
    <recommendedName>
        <fullName evidence="2">DUF4412 domain-containing protein</fullName>
    </recommendedName>
</protein>
<gene>
    <name evidence="3" type="ORF">Desaf_0550</name>
</gene>
<dbReference type="Pfam" id="PF14371">
    <property type="entry name" value="DUF4412"/>
    <property type="match status" value="1"/>
</dbReference>
<dbReference type="EMBL" id="CP003221">
    <property type="protein sequence ID" value="EGJ48903.1"/>
    <property type="molecule type" value="Genomic_DNA"/>
</dbReference>
<dbReference type="Proteomes" id="UP000007844">
    <property type="component" value="Chromosome"/>
</dbReference>
<feature type="chain" id="PRO_5003308718" description="DUF4412 domain-containing protein" evidence="1">
    <location>
        <begin position="29"/>
        <end position="241"/>
    </location>
</feature>
<dbReference type="AlphaFoldDB" id="F3YVU5"/>
<evidence type="ECO:0000313" key="4">
    <source>
        <dbReference type="Proteomes" id="UP000007844"/>
    </source>
</evidence>
<reference evidence="3 4" key="1">
    <citation type="journal article" date="2011" name="J. Bacteriol.">
        <title>Genome sequence of the mercury-methylating and pleomorphic Desulfovibrio africanus Strain Walvis Bay.</title>
        <authorList>
            <person name="Brown S.D."/>
            <person name="Wall J.D."/>
            <person name="Kucken A.M."/>
            <person name="Gilmour C.C."/>
            <person name="Podar M."/>
            <person name="Brandt C.C."/>
            <person name="Teshima H."/>
            <person name="Detter J.C."/>
            <person name="Han C.S."/>
            <person name="Land M.L."/>
            <person name="Lucas S."/>
            <person name="Han J."/>
            <person name="Pennacchio L."/>
            <person name="Nolan M."/>
            <person name="Pitluck S."/>
            <person name="Woyke T."/>
            <person name="Goodwin L."/>
            <person name="Palumbo A.V."/>
            <person name="Elias D.A."/>
        </authorList>
    </citation>
    <scope>NUCLEOTIDE SEQUENCE [LARGE SCALE GENOMIC DNA]</scope>
    <source>
        <strain evidence="3 4">Walvis Bay</strain>
    </source>
</reference>
<evidence type="ECO:0000256" key="1">
    <source>
        <dbReference type="SAM" id="SignalP"/>
    </source>
</evidence>
<dbReference type="KEGG" id="daf:Desaf_0550"/>
<dbReference type="RefSeq" id="WP_014258744.1">
    <property type="nucleotide sequence ID" value="NC_016629.1"/>
</dbReference>
<evidence type="ECO:0000313" key="3">
    <source>
        <dbReference type="EMBL" id="EGJ48903.1"/>
    </source>
</evidence>